<comment type="caution">
    <text evidence="4">The sequence shown here is derived from an EMBL/GenBank/DDBJ whole genome shotgun (WGS) entry which is preliminary data.</text>
</comment>
<proteinExistence type="predicted"/>
<evidence type="ECO:0000313" key="4">
    <source>
        <dbReference type="EMBL" id="CAE7386988.1"/>
    </source>
</evidence>
<dbReference type="InterPro" id="IPR011992">
    <property type="entry name" value="EF-hand-dom_pair"/>
</dbReference>
<evidence type="ECO:0000256" key="2">
    <source>
        <dbReference type="SAM" id="MobiDB-lite"/>
    </source>
</evidence>
<dbReference type="EMBL" id="CAJNDS010002236">
    <property type="protein sequence ID" value="CAE7386988.1"/>
    <property type="molecule type" value="Genomic_DNA"/>
</dbReference>
<evidence type="ECO:0000313" key="5">
    <source>
        <dbReference type="Proteomes" id="UP000604046"/>
    </source>
</evidence>
<dbReference type="Gene3D" id="1.10.238.10">
    <property type="entry name" value="EF-hand"/>
    <property type="match status" value="1"/>
</dbReference>
<sequence length="463" mass="52846">MSLKASNRFGKSSTFSSTSSFLLCNSREKTFQRMSSAVGVSFDRMRTDSLANDPLEPKASLGSPSLGRKSFAMRGQEVVKRRPPSSQRFLATSYDGEWKLRSDIQKAFREEEEEEYEDQETTSSKAAHQSWLKGVLGKRKEPVLLGSTKRHITDSDRLELTSRLLKGIDRPNYDWDPLRDLRVQGPQESEPSSARTSLSDETVDFTESTMTFSKLSRRMSASLRLGRRRSSRASVPPKEEVRAPTPLERMTLQKLSQLEDIPWQVSKQAFNWFYKFADNGTSNREKMGLTEEAVLAGTPFEMPSLGSMSRDALFKTCCAISDVDDPVQLDMEFVGGALKAVDSNQNGALDLLEFLDFYHRFCFSEEVLLSRQERELRQLARKYGLSFIELDQLKTKFDKADRNNSGKLGYEEFLSLMARLTNLPQGQELPEKKKKEWWIGARQGWRRHLDLDAFLSFYVNFGG</sequence>
<evidence type="ECO:0000259" key="3">
    <source>
        <dbReference type="PROSITE" id="PS50222"/>
    </source>
</evidence>
<name>A0A812QAR2_9DINO</name>
<keyword evidence="5" id="KW-1185">Reference proteome</keyword>
<dbReference type="InterPro" id="IPR018247">
    <property type="entry name" value="EF_Hand_1_Ca_BS"/>
</dbReference>
<dbReference type="Proteomes" id="UP000604046">
    <property type="component" value="Unassembled WGS sequence"/>
</dbReference>
<feature type="compositionally biased region" description="Acidic residues" evidence="2">
    <location>
        <begin position="110"/>
        <end position="120"/>
    </location>
</feature>
<reference evidence="4" key="1">
    <citation type="submission" date="2021-02" db="EMBL/GenBank/DDBJ databases">
        <authorList>
            <person name="Dougan E. K."/>
            <person name="Rhodes N."/>
            <person name="Thang M."/>
            <person name="Chan C."/>
        </authorList>
    </citation>
    <scope>NUCLEOTIDE SEQUENCE</scope>
</reference>
<dbReference type="OrthoDB" id="434793at2759"/>
<feature type="region of interest" description="Disordered" evidence="2">
    <location>
        <begin position="176"/>
        <end position="202"/>
    </location>
</feature>
<accession>A0A812QAR2</accession>
<dbReference type="PROSITE" id="PS50222">
    <property type="entry name" value="EF_HAND_2"/>
    <property type="match status" value="2"/>
</dbReference>
<feature type="domain" description="EF-hand" evidence="3">
    <location>
        <begin position="329"/>
        <end position="364"/>
    </location>
</feature>
<feature type="domain" description="EF-hand" evidence="3">
    <location>
        <begin position="388"/>
        <end position="423"/>
    </location>
</feature>
<evidence type="ECO:0000256" key="1">
    <source>
        <dbReference type="ARBA" id="ARBA00022837"/>
    </source>
</evidence>
<protein>
    <recommendedName>
        <fullName evidence="3">EF-hand domain-containing protein</fullName>
    </recommendedName>
</protein>
<gene>
    <name evidence="4" type="ORF">SNAT2548_LOCUS21102</name>
</gene>
<keyword evidence="1" id="KW-0106">Calcium</keyword>
<feature type="region of interest" description="Disordered" evidence="2">
    <location>
        <begin position="109"/>
        <end position="128"/>
    </location>
</feature>
<dbReference type="GO" id="GO:0005509">
    <property type="term" value="F:calcium ion binding"/>
    <property type="evidence" value="ECO:0007669"/>
    <property type="project" value="InterPro"/>
</dbReference>
<dbReference type="SUPFAM" id="SSF47473">
    <property type="entry name" value="EF-hand"/>
    <property type="match status" value="1"/>
</dbReference>
<feature type="region of interest" description="Disordered" evidence="2">
    <location>
        <begin position="49"/>
        <end position="68"/>
    </location>
</feature>
<dbReference type="PROSITE" id="PS00018">
    <property type="entry name" value="EF_HAND_1"/>
    <property type="match status" value="2"/>
</dbReference>
<feature type="compositionally biased region" description="Polar residues" evidence="2">
    <location>
        <begin position="186"/>
        <end position="202"/>
    </location>
</feature>
<dbReference type="InterPro" id="IPR002048">
    <property type="entry name" value="EF_hand_dom"/>
</dbReference>
<dbReference type="Pfam" id="PF13202">
    <property type="entry name" value="EF-hand_5"/>
    <property type="match status" value="1"/>
</dbReference>
<organism evidence="4 5">
    <name type="scientific">Symbiodinium natans</name>
    <dbReference type="NCBI Taxonomy" id="878477"/>
    <lineage>
        <taxon>Eukaryota</taxon>
        <taxon>Sar</taxon>
        <taxon>Alveolata</taxon>
        <taxon>Dinophyceae</taxon>
        <taxon>Suessiales</taxon>
        <taxon>Symbiodiniaceae</taxon>
        <taxon>Symbiodinium</taxon>
    </lineage>
</organism>
<dbReference type="AlphaFoldDB" id="A0A812QAR2"/>
<dbReference type="SMART" id="SM00054">
    <property type="entry name" value="EFh"/>
    <property type="match status" value="2"/>
</dbReference>